<dbReference type="PROSITE" id="PS51257">
    <property type="entry name" value="PROKAR_LIPOPROTEIN"/>
    <property type="match status" value="1"/>
</dbReference>
<feature type="signal peptide" evidence="6">
    <location>
        <begin position="1"/>
        <end position="20"/>
    </location>
</feature>
<keyword evidence="3" id="KW-0564">Palmitate</keyword>
<keyword evidence="2" id="KW-0472">Membrane</keyword>
<feature type="domain" description="Lysozyme inhibitor LprI-like N-terminal" evidence="7">
    <location>
        <begin position="48"/>
        <end position="124"/>
    </location>
</feature>
<evidence type="ECO:0000313" key="9">
    <source>
        <dbReference type="EMBL" id="EFG79632.1"/>
    </source>
</evidence>
<dbReference type="RefSeq" id="WP_007169632.1">
    <property type="nucleotide sequence ID" value="NZ_GG770555.1"/>
</dbReference>
<evidence type="ECO:0000256" key="1">
    <source>
        <dbReference type="ARBA" id="ARBA00022729"/>
    </source>
</evidence>
<gene>
    <name evidence="9" type="ORF">HMPREF0591_0433</name>
</gene>
<evidence type="ECO:0000256" key="4">
    <source>
        <dbReference type="ARBA" id="ARBA00023288"/>
    </source>
</evidence>
<dbReference type="PANTHER" id="PTHR37549:SF1">
    <property type="entry name" value="LIPOPROTEIN LPRI"/>
    <property type="match status" value="1"/>
</dbReference>
<evidence type="ECO:0000256" key="5">
    <source>
        <dbReference type="SAM" id="MobiDB-lite"/>
    </source>
</evidence>
<proteinExistence type="predicted"/>
<evidence type="ECO:0000256" key="3">
    <source>
        <dbReference type="ARBA" id="ARBA00023139"/>
    </source>
</evidence>
<dbReference type="InterPro" id="IPR036328">
    <property type="entry name" value="MliC_sf"/>
</dbReference>
<evidence type="ECO:0008006" key="11">
    <source>
        <dbReference type="Google" id="ProtNLM"/>
    </source>
</evidence>
<evidence type="ECO:0000256" key="2">
    <source>
        <dbReference type="ARBA" id="ARBA00023136"/>
    </source>
</evidence>
<keyword evidence="10" id="KW-1185">Reference proteome</keyword>
<evidence type="ECO:0000313" key="10">
    <source>
        <dbReference type="Proteomes" id="UP000003653"/>
    </source>
</evidence>
<dbReference type="SUPFAM" id="SSF141488">
    <property type="entry name" value="YdhA-like"/>
    <property type="match status" value="1"/>
</dbReference>
<evidence type="ECO:0000259" key="7">
    <source>
        <dbReference type="Pfam" id="PF07007"/>
    </source>
</evidence>
<accession>D5P2N9</accession>
<dbReference type="PANTHER" id="PTHR37549">
    <property type="entry name" value="LIPOPROTEIN LPRI"/>
    <property type="match status" value="1"/>
</dbReference>
<dbReference type="Gene3D" id="1.20.1270.180">
    <property type="match status" value="1"/>
</dbReference>
<reference evidence="9 10" key="1">
    <citation type="submission" date="2010-04" db="EMBL/GenBank/DDBJ databases">
        <authorList>
            <person name="Muzny D."/>
            <person name="Qin X."/>
            <person name="Deng J."/>
            <person name="Jiang H."/>
            <person name="Liu Y."/>
            <person name="Qu J."/>
            <person name="Song X.-Z."/>
            <person name="Zhang L."/>
            <person name="Thornton R."/>
            <person name="Coyle M."/>
            <person name="Francisco L."/>
            <person name="Jackson L."/>
            <person name="Javaid M."/>
            <person name="Korchina V."/>
            <person name="Kovar C."/>
            <person name="Mata R."/>
            <person name="Mathew T."/>
            <person name="Ngo R."/>
            <person name="Nguyen L."/>
            <person name="Nguyen N."/>
            <person name="Okwuonu G."/>
            <person name="Ongeri F."/>
            <person name="Pham C."/>
            <person name="Simmons D."/>
            <person name="Wilczek-Boney K."/>
            <person name="Hale W."/>
            <person name="Jakkamsetti A."/>
            <person name="Pham P."/>
            <person name="Ruth R."/>
            <person name="San Lucas F."/>
            <person name="Warren J."/>
            <person name="Zhang J."/>
            <person name="Zhao Z."/>
            <person name="Zhou C."/>
            <person name="Zhu D."/>
            <person name="Lee S."/>
            <person name="Bess C."/>
            <person name="Blankenburg K."/>
            <person name="Forbes L."/>
            <person name="Fu Q."/>
            <person name="Gubbala S."/>
            <person name="Hirani K."/>
            <person name="Jayaseelan J.C."/>
            <person name="Lara F."/>
            <person name="Munidasa M."/>
            <person name="Palculict T."/>
            <person name="Patil S."/>
            <person name="Pu L.-L."/>
            <person name="Saada N."/>
            <person name="Tang L."/>
            <person name="Weissenberger G."/>
            <person name="Zhu Y."/>
            <person name="Hemphill L."/>
            <person name="Shang Y."/>
            <person name="Youmans B."/>
            <person name="Ayvaz T."/>
            <person name="Ross M."/>
            <person name="Santibanez J."/>
            <person name="Aqrawi P."/>
            <person name="Gross S."/>
            <person name="Joshi V."/>
            <person name="Fowler G."/>
            <person name="Nazareth L."/>
            <person name="Reid J."/>
            <person name="Worley K."/>
            <person name="Petrosino J."/>
            <person name="Highlander S."/>
            <person name="Gibbs R."/>
        </authorList>
    </citation>
    <scope>NUCLEOTIDE SEQUENCE [LARGE SCALE GENOMIC DNA]</scope>
    <source>
        <strain evidence="9 10">ATCC BAA-614</strain>
    </source>
</reference>
<feature type="domain" description="C-type lysozyme inhibitor" evidence="8">
    <location>
        <begin position="139"/>
        <end position="205"/>
    </location>
</feature>
<feature type="chain" id="PRO_5003074658" description="C-type lysozyme inhibitor domain-containing protein" evidence="6">
    <location>
        <begin position="21"/>
        <end position="211"/>
    </location>
</feature>
<name>D5P2N9_9MYCO</name>
<feature type="region of interest" description="Disordered" evidence="5">
    <location>
        <begin position="20"/>
        <end position="41"/>
    </location>
</feature>
<organism evidence="9 10">
    <name type="scientific">Mycobacterium parascrofulaceum ATCC BAA-614</name>
    <dbReference type="NCBI Taxonomy" id="525368"/>
    <lineage>
        <taxon>Bacteria</taxon>
        <taxon>Bacillati</taxon>
        <taxon>Actinomycetota</taxon>
        <taxon>Actinomycetes</taxon>
        <taxon>Mycobacteriales</taxon>
        <taxon>Mycobacteriaceae</taxon>
        <taxon>Mycobacterium</taxon>
        <taxon>Mycobacterium simiae complex</taxon>
    </lineage>
</organism>
<dbReference type="AlphaFoldDB" id="D5P2N9"/>
<protein>
    <recommendedName>
        <fullName evidence="11">C-type lysozyme inhibitor domain-containing protein</fullName>
    </recommendedName>
</protein>
<dbReference type="InterPro" id="IPR018660">
    <property type="entry name" value="MliC"/>
</dbReference>
<dbReference type="GO" id="GO:0005576">
    <property type="term" value="C:extracellular region"/>
    <property type="evidence" value="ECO:0007669"/>
    <property type="project" value="TreeGrafter"/>
</dbReference>
<keyword evidence="4" id="KW-0449">Lipoprotein</keyword>
<evidence type="ECO:0000256" key="6">
    <source>
        <dbReference type="SAM" id="SignalP"/>
    </source>
</evidence>
<dbReference type="HOGENOM" id="CLU_098273_0_0_11"/>
<dbReference type="Proteomes" id="UP000003653">
    <property type="component" value="Unassembled WGS sequence"/>
</dbReference>
<dbReference type="Pfam" id="PF09864">
    <property type="entry name" value="MliC"/>
    <property type="match status" value="1"/>
</dbReference>
<sequence length="211" mass="21924">MRLLALIVAALALGACGAKTAPPPAATTTTTTTSTAPAPSTAAALDCGKPANAAQQLVCGEPHLTDLDHRLQAAYQQALARPGADQAALTAAQNTWAAARDGCAQNPQPGTCLAEAYQTRLVELAIADPGTLSPPLVTYQCPADAGPLTAQFYNEFDPPAAVLNWKGNQEILFQEPSGSGARYGRQGSEYWEHQGEVKLDLNGTTLVCRAP</sequence>
<dbReference type="eggNOG" id="COG4461">
    <property type="taxonomic scope" value="Bacteria"/>
</dbReference>
<dbReference type="EMBL" id="ADNV01000064">
    <property type="protein sequence ID" value="EFG79632.1"/>
    <property type="molecule type" value="Genomic_DNA"/>
</dbReference>
<dbReference type="InterPro" id="IPR052755">
    <property type="entry name" value="Lysozyme_Inhibitor_LprI"/>
</dbReference>
<evidence type="ECO:0000259" key="8">
    <source>
        <dbReference type="Pfam" id="PF09864"/>
    </source>
</evidence>
<dbReference type="Pfam" id="PF07007">
    <property type="entry name" value="LprI"/>
    <property type="match status" value="1"/>
</dbReference>
<dbReference type="Gene3D" id="2.40.128.200">
    <property type="match status" value="1"/>
</dbReference>
<dbReference type="InterPro" id="IPR009739">
    <property type="entry name" value="LprI-like_N"/>
</dbReference>
<comment type="caution">
    <text evidence="9">The sequence shown here is derived from an EMBL/GenBank/DDBJ whole genome shotgun (WGS) entry which is preliminary data.</text>
</comment>
<keyword evidence="1 6" id="KW-0732">Signal</keyword>